<protein>
    <submittedName>
        <fullName evidence="1">Uncharacterized protein</fullName>
    </submittedName>
</protein>
<reference evidence="2" key="1">
    <citation type="submission" date="2017-01" db="EMBL/GenBank/DDBJ databases">
        <authorList>
            <person name="Varghese N."/>
            <person name="Submissions S."/>
        </authorList>
    </citation>
    <scope>NUCLEOTIDE SEQUENCE [LARGE SCALE GENOMIC DNA]</scope>
    <source>
        <strain evidence="2">DSM 21768</strain>
    </source>
</reference>
<accession>A0A1N7G7K9</accession>
<dbReference type="RefSeq" id="WP_076556176.1">
    <property type="nucleotide sequence ID" value="NZ_FTNU01000024.1"/>
</dbReference>
<gene>
    <name evidence="1" type="ORF">SAMN02745664_12439</name>
</gene>
<dbReference type="EMBL" id="FTNU01000024">
    <property type="protein sequence ID" value="SIS08474.1"/>
    <property type="molecule type" value="Genomic_DNA"/>
</dbReference>
<organism evidence="1 2">
    <name type="scientific">Moraxella cuniculi DSM 21768</name>
    <dbReference type="NCBI Taxonomy" id="1122245"/>
    <lineage>
        <taxon>Bacteria</taxon>
        <taxon>Pseudomonadati</taxon>
        <taxon>Pseudomonadota</taxon>
        <taxon>Gammaproteobacteria</taxon>
        <taxon>Moraxellales</taxon>
        <taxon>Moraxellaceae</taxon>
        <taxon>Moraxella</taxon>
    </lineage>
</organism>
<name>A0A1N7G7K9_9GAMM</name>
<dbReference type="STRING" id="34061.B0189_08700"/>
<evidence type="ECO:0000313" key="2">
    <source>
        <dbReference type="Proteomes" id="UP000187495"/>
    </source>
</evidence>
<evidence type="ECO:0000313" key="1">
    <source>
        <dbReference type="EMBL" id="SIS08474.1"/>
    </source>
</evidence>
<dbReference type="AlphaFoldDB" id="A0A1N7G7K9"/>
<dbReference type="Proteomes" id="UP000187495">
    <property type="component" value="Unassembled WGS sequence"/>
</dbReference>
<proteinExistence type="predicted"/>
<keyword evidence="2" id="KW-1185">Reference proteome</keyword>
<sequence length="134" mass="15022">MNDVATIETDSESVQVQLLSREEANLISNFISQVGIWTANHGEKANHIEIVYYPEDDGFEVVNNEENNGLLRRNRVSVFRGELIAWATQQTQQLKGWDNARTITAFAVVYRDGQYGVLCKTADAKPAETMAESV</sequence>